<evidence type="ECO:0000313" key="3">
    <source>
        <dbReference type="Proteomes" id="UP000023152"/>
    </source>
</evidence>
<comment type="caution">
    <text evidence="2">The sequence shown here is derived from an EMBL/GenBank/DDBJ whole genome shotgun (WGS) entry which is preliminary data.</text>
</comment>
<name>X6LUV0_RETFI</name>
<feature type="non-terminal residue" evidence="2">
    <location>
        <position position="103"/>
    </location>
</feature>
<keyword evidence="3" id="KW-1185">Reference proteome</keyword>
<feature type="compositionally biased region" description="Gly residues" evidence="1">
    <location>
        <begin position="9"/>
        <end position="37"/>
    </location>
</feature>
<evidence type="ECO:0000313" key="2">
    <source>
        <dbReference type="EMBL" id="ETO05171.1"/>
    </source>
</evidence>
<accession>X6LUV0</accession>
<protein>
    <submittedName>
        <fullName evidence="2">Uncharacterized protein</fullName>
    </submittedName>
</protein>
<gene>
    <name evidence="2" type="ORF">RFI_32224</name>
</gene>
<reference evidence="2 3" key="1">
    <citation type="journal article" date="2013" name="Curr. Biol.">
        <title>The Genome of the Foraminiferan Reticulomyxa filosa.</title>
        <authorList>
            <person name="Glockner G."/>
            <person name="Hulsmann N."/>
            <person name="Schleicher M."/>
            <person name="Noegel A.A."/>
            <person name="Eichinger L."/>
            <person name="Gallinger C."/>
            <person name="Pawlowski J."/>
            <person name="Sierra R."/>
            <person name="Euteneuer U."/>
            <person name="Pillet L."/>
            <person name="Moustafa A."/>
            <person name="Platzer M."/>
            <person name="Groth M."/>
            <person name="Szafranski K."/>
            <person name="Schliwa M."/>
        </authorList>
    </citation>
    <scope>NUCLEOTIDE SEQUENCE [LARGE SCALE GENOMIC DNA]</scope>
</reference>
<dbReference type="AlphaFoldDB" id="X6LUV0"/>
<organism evidence="2 3">
    <name type="scientific">Reticulomyxa filosa</name>
    <dbReference type="NCBI Taxonomy" id="46433"/>
    <lineage>
        <taxon>Eukaryota</taxon>
        <taxon>Sar</taxon>
        <taxon>Rhizaria</taxon>
        <taxon>Retaria</taxon>
        <taxon>Foraminifera</taxon>
        <taxon>Monothalamids</taxon>
        <taxon>Reticulomyxidae</taxon>
        <taxon>Reticulomyxa</taxon>
    </lineage>
</organism>
<sequence length="103" mass="10992">MMMQLSQNKGGGNNGGNGGGGIGNGSNGIGSNGVGGDGMKKKKADKDAFERAVIDISCYNENPKHVFNTLRSVAKKLLKDDERYRTLDTTNPKVEERLLGYEG</sequence>
<proteinExistence type="predicted"/>
<dbReference type="EMBL" id="ASPP01028440">
    <property type="protein sequence ID" value="ETO05171.1"/>
    <property type="molecule type" value="Genomic_DNA"/>
</dbReference>
<dbReference type="Proteomes" id="UP000023152">
    <property type="component" value="Unassembled WGS sequence"/>
</dbReference>
<feature type="region of interest" description="Disordered" evidence="1">
    <location>
        <begin position="1"/>
        <end position="42"/>
    </location>
</feature>
<evidence type="ECO:0000256" key="1">
    <source>
        <dbReference type="SAM" id="MobiDB-lite"/>
    </source>
</evidence>